<evidence type="ECO:0008006" key="3">
    <source>
        <dbReference type="Google" id="ProtNLM"/>
    </source>
</evidence>
<proteinExistence type="predicted"/>
<dbReference type="Proteomes" id="UP000077355">
    <property type="component" value="Unassembled WGS sequence"/>
</dbReference>
<organism evidence="1 2">
    <name type="scientific">Paenibacillus antarcticus</name>
    <dbReference type="NCBI Taxonomy" id="253703"/>
    <lineage>
        <taxon>Bacteria</taxon>
        <taxon>Bacillati</taxon>
        <taxon>Bacillota</taxon>
        <taxon>Bacilli</taxon>
        <taxon>Bacillales</taxon>
        <taxon>Paenibacillaceae</taxon>
        <taxon>Paenibacillus</taxon>
    </lineage>
</organism>
<name>A0A168LPS6_9BACL</name>
<dbReference type="Pfam" id="PF14038">
    <property type="entry name" value="YqzE"/>
    <property type="match status" value="1"/>
</dbReference>
<dbReference type="RefSeq" id="WP_068651369.1">
    <property type="nucleotide sequence ID" value="NZ_CP043611.1"/>
</dbReference>
<reference evidence="1 2" key="1">
    <citation type="submission" date="2016-03" db="EMBL/GenBank/DDBJ databases">
        <title>Draft genome sequence of Paenibacillus antarcticus CECT 5836.</title>
        <authorList>
            <person name="Shin S.-K."/>
            <person name="Yi H."/>
        </authorList>
    </citation>
    <scope>NUCLEOTIDE SEQUENCE [LARGE SCALE GENOMIC DNA]</scope>
    <source>
        <strain evidence="1 2">CECT 5836</strain>
    </source>
</reference>
<evidence type="ECO:0000313" key="2">
    <source>
        <dbReference type="Proteomes" id="UP000077355"/>
    </source>
</evidence>
<dbReference type="InterPro" id="IPR025622">
    <property type="entry name" value="YqzE"/>
</dbReference>
<dbReference type="AlphaFoldDB" id="A0A168LPS6"/>
<keyword evidence="2" id="KW-1185">Reference proteome</keyword>
<dbReference type="OrthoDB" id="2691835at2"/>
<sequence>MGDELKLVKYITEQVVTYIETPREERHHTEFKEPWSTKWFGMIPISLSLWRSNARSSREVSWEEQDPSLKEHVN</sequence>
<comment type="caution">
    <text evidence="1">The sequence shown here is derived from an EMBL/GenBank/DDBJ whole genome shotgun (WGS) entry which is preliminary data.</text>
</comment>
<dbReference type="EMBL" id="LVJI01000025">
    <property type="protein sequence ID" value="OAB43687.1"/>
    <property type="molecule type" value="Genomic_DNA"/>
</dbReference>
<protein>
    <recommendedName>
        <fullName evidence="3">YqzE family protein</fullName>
    </recommendedName>
</protein>
<evidence type="ECO:0000313" key="1">
    <source>
        <dbReference type="EMBL" id="OAB43687.1"/>
    </source>
</evidence>
<accession>A0A168LPS6</accession>
<gene>
    <name evidence="1" type="ORF">PBAT_17665</name>
</gene>